<reference evidence="4" key="1">
    <citation type="submission" date="2017-02" db="UniProtKB">
        <authorList>
            <consortium name="WormBaseParasite"/>
        </authorList>
    </citation>
    <scope>IDENTIFICATION</scope>
</reference>
<evidence type="ECO:0000313" key="3">
    <source>
        <dbReference type="Proteomes" id="UP000274131"/>
    </source>
</evidence>
<organism evidence="4">
    <name type="scientific">Enterobius vermicularis</name>
    <name type="common">Human pinworm</name>
    <dbReference type="NCBI Taxonomy" id="51028"/>
    <lineage>
        <taxon>Eukaryota</taxon>
        <taxon>Metazoa</taxon>
        <taxon>Ecdysozoa</taxon>
        <taxon>Nematoda</taxon>
        <taxon>Chromadorea</taxon>
        <taxon>Rhabditida</taxon>
        <taxon>Spirurina</taxon>
        <taxon>Oxyuridomorpha</taxon>
        <taxon>Oxyuroidea</taxon>
        <taxon>Oxyuridae</taxon>
        <taxon>Enterobius</taxon>
    </lineage>
</organism>
<keyword evidence="3" id="KW-1185">Reference proteome</keyword>
<reference evidence="2 3" key="2">
    <citation type="submission" date="2018-10" db="EMBL/GenBank/DDBJ databases">
        <authorList>
            <consortium name="Pathogen Informatics"/>
        </authorList>
    </citation>
    <scope>NUCLEOTIDE SEQUENCE [LARGE SCALE GENOMIC DNA]</scope>
</reference>
<evidence type="ECO:0000313" key="2">
    <source>
        <dbReference type="EMBL" id="VDD92739.1"/>
    </source>
</evidence>
<sequence>MFLGSDPCPQSYGRDLMSCAAQDKDHSQCCQAKGVERTTAGAKCLKFCQMLPGTTFQPDVSYLPCWGVLKEIKQCFKEALQPHL</sequence>
<name>A0A0N4VBT6_ENTVE</name>
<accession>A0A0N4VBT6</accession>
<dbReference type="STRING" id="51028.A0A0N4VBT6"/>
<proteinExistence type="predicted"/>
<evidence type="ECO:0000259" key="1">
    <source>
        <dbReference type="Pfam" id="PF01682"/>
    </source>
</evidence>
<dbReference type="OrthoDB" id="5843172at2759"/>
<dbReference type="WBParaSite" id="EVEC_0000800601-mRNA-1">
    <property type="protein sequence ID" value="EVEC_0000800601-mRNA-1"/>
    <property type="gene ID" value="EVEC_0000800601"/>
</dbReference>
<dbReference type="Proteomes" id="UP000274131">
    <property type="component" value="Unassembled WGS sequence"/>
</dbReference>
<dbReference type="AlphaFoldDB" id="A0A0N4VBT6"/>
<dbReference type="EMBL" id="UXUI01008945">
    <property type="protein sequence ID" value="VDD92739.1"/>
    <property type="molecule type" value="Genomic_DNA"/>
</dbReference>
<gene>
    <name evidence="2" type="ORF">EVEC_LOCUS7490</name>
</gene>
<dbReference type="PANTHER" id="PTHR46705:SF2">
    <property type="entry name" value="DOMAIN OF UNKNOWN FUNCTION DB DOMAIN-CONTAINING PROTEIN"/>
    <property type="match status" value="1"/>
</dbReference>
<protein>
    <submittedName>
        <fullName evidence="4">DB domain-containing protein</fullName>
    </submittedName>
</protein>
<dbReference type="InterPro" id="IPR002602">
    <property type="entry name" value="DB"/>
</dbReference>
<evidence type="ECO:0000313" key="4">
    <source>
        <dbReference type="WBParaSite" id="EVEC_0000800601-mRNA-1"/>
    </source>
</evidence>
<dbReference type="Pfam" id="PF01682">
    <property type="entry name" value="DB"/>
    <property type="match status" value="1"/>
</dbReference>
<feature type="domain" description="Domain of unknown function DB" evidence="1">
    <location>
        <begin position="5"/>
        <end position="76"/>
    </location>
</feature>
<dbReference type="PANTHER" id="PTHR46705">
    <property type="entry name" value="PROTEIN CBG09805"/>
    <property type="match status" value="1"/>
</dbReference>